<reference evidence="2" key="2">
    <citation type="submission" date="2015-01" db="EMBL/GenBank/DDBJ databases">
        <title>Evolutionary Origins and Diversification of the Mycorrhizal Mutualists.</title>
        <authorList>
            <consortium name="DOE Joint Genome Institute"/>
            <consortium name="Mycorrhizal Genomics Consortium"/>
            <person name="Kohler A."/>
            <person name="Kuo A."/>
            <person name="Nagy L.G."/>
            <person name="Floudas D."/>
            <person name="Copeland A."/>
            <person name="Barry K.W."/>
            <person name="Cichocki N."/>
            <person name="Veneault-Fourrey C."/>
            <person name="LaButti K."/>
            <person name="Lindquist E.A."/>
            <person name="Lipzen A."/>
            <person name="Lundell T."/>
            <person name="Morin E."/>
            <person name="Murat C."/>
            <person name="Riley R."/>
            <person name="Ohm R."/>
            <person name="Sun H."/>
            <person name="Tunlid A."/>
            <person name="Henrissat B."/>
            <person name="Grigoriev I.V."/>
            <person name="Hibbett D.S."/>
            <person name="Martin F."/>
        </authorList>
    </citation>
    <scope>NUCLEOTIDE SEQUENCE [LARGE SCALE GENOMIC DNA]</scope>
    <source>
        <strain evidence="2">UH-Slu-Lm8-n1</strain>
    </source>
</reference>
<gene>
    <name evidence="1" type="ORF">CY34DRAFT_550880</name>
</gene>
<accession>A0A0C9ZER0</accession>
<dbReference type="EMBL" id="KN835575">
    <property type="protein sequence ID" value="KIK35945.1"/>
    <property type="molecule type" value="Genomic_DNA"/>
</dbReference>
<name>A0A0C9ZER0_9AGAM</name>
<evidence type="ECO:0000313" key="2">
    <source>
        <dbReference type="Proteomes" id="UP000054485"/>
    </source>
</evidence>
<protein>
    <submittedName>
        <fullName evidence="1">Uncharacterized protein</fullName>
    </submittedName>
</protein>
<keyword evidence="2" id="KW-1185">Reference proteome</keyword>
<dbReference type="HOGENOM" id="CLU_3070264_0_0_1"/>
<proteinExistence type="predicted"/>
<evidence type="ECO:0000313" key="1">
    <source>
        <dbReference type="EMBL" id="KIK35945.1"/>
    </source>
</evidence>
<dbReference type="AlphaFoldDB" id="A0A0C9ZER0"/>
<reference evidence="1 2" key="1">
    <citation type="submission" date="2014-04" db="EMBL/GenBank/DDBJ databases">
        <authorList>
            <consortium name="DOE Joint Genome Institute"/>
            <person name="Kuo A."/>
            <person name="Ruytinx J."/>
            <person name="Rineau F."/>
            <person name="Colpaert J."/>
            <person name="Kohler A."/>
            <person name="Nagy L.G."/>
            <person name="Floudas D."/>
            <person name="Copeland A."/>
            <person name="Barry K.W."/>
            <person name="Cichocki N."/>
            <person name="Veneault-Fourrey C."/>
            <person name="LaButti K."/>
            <person name="Lindquist E.A."/>
            <person name="Lipzen A."/>
            <person name="Lundell T."/>
            <person name="Morin E."/>
            <person name="Murat C."/>
            <person name="Sun H."/>
            <person name="Tunlid A."/>
            <person name="Henrissat B."/>
            <person name="Grigoriev I.V."/>
            <person name="Hibbett D.S."/>
            <person name="Martin F."/>
            <person name="Nordberg H.P."/>
            <person name="Cantor M.N."/>
            <person name="Hua S.X."/>
        </authorList>
    </citation>
    <scope>NUCLEOTIDE SEQUENCE [LARGE SCALE GENOMIC DNA]</scope>
    <source>
        <strain evidence="1 2">UH-Slu-Lm8-n1</strain>
    </source>
</reference>
<sequence length="53" mass="6122">MPSLCELHIVLHIIRINCHLVRKQWLNLKILSGEAINIVRWGGGVIYWTTLTV</sequence>
<organism evidence="1 2">
    <name type="scientific">Suillus luteus UH-Slu-Lm8-n1</name>
    <dbReference type="NCBI Taxonomy" id="930992"/>
    <lineage>
        <taxon>Eukaryota</taxon>
        <taxon>Fungi</taxon>
        <taxon>Dikarya</taxon>
        <taxon>Basidiomycota</taxon>
        <taxon>Agaricomycotina</taxon>
        <taxon>Agaricomycetes</taxon>
        <taxon>Agaricomycetidae</taxon>
        <taxon>Boletales</taxon>
        <taxon>Suillineae</taxon>
        <taxon>Suillaceae</taxon>
        <taxon>Suillus</taxon>
    </lineage>
</organism>
<dbReference type="Proteomes" id="UP000054485">
    <property type="component" value="Unassembled WGS sequence"/>
</dbReference>
<dbReference type="InParanoid" id="A0A0C9ZER0"/>